<dbReference type="AlphaFoldDB" id="A0A4Y2F0I1"/>
<gene>
    <name evidence="1" type="ORF">AVEN_270634_1</name>
</gene>
<dbReference type="EMBL" id="BGPR01094194">
    <property type="protein sequence ID" value="GBM33826.1"/>
    <property type="molecule type" value="Genomic_DNA"/>
</dbReference>
<dbReference type="Proteomes" id="UP000499080">
    <property type="component" value="Unassembled WGS sequence"/>
</dbReference>
<name>A0A4Y2F0I1_ARAVE</name>
<proteinExistence type="predicted"/>
<evidence type="ECO:0000313" key="1">
    <source>
        <dbReference type="EMBL" id="GBM33826.1"/>
    </source>
</evidence>
<evidence type="ECO:0000313" key="2">
    <source>
        <dbReference type="Proteomes" id="UP000499080"/>
    </source>
</evidence>
<organism evidence="1 2">
    <name type="scientific">Araneus ventricosus</name>
    <name type="common">Orbweaver spider</name>
    <name type="synonym">Epeira ventricosa</name>
    <dbReference type="NCBI Taxonomy" id="182803"/>
    <lineage>
        <taxon>Eukaryota</taxon>
        <taxon>Metazoa</taxon>
        <taxon>Ecdysozoa</taxon>
        <taxon>Arthropoda</taxon>
        <taxon>Chelicerata</taxon>
        <taxon>Arachnida</taxon>
        <taxon>Araneae</taxon>
        <taxon>Araneomorphae</taxon>
        <taxon>Entelegynae</taxon>
        <taxon>Araneoidea</taxon>
        <taxon>Araneidae</taxon>
        <taxon>Araneus</taxon>
    </lineage>
</organism>
<comment type="caution">
    <text evidence="1">The sequence shown here is derived from an EMBL/GenBank/DDBJ whole genome shotgun (WGS) entry which is preliminary data.</text>
</comment>
<keyword evidence="2" id="KW-1185">Reference proteome</keyword>
<sequence>MVPYKTGRMITLKLRSYELSFHEFRPRFALFPVVGTGRIDVGRGLVSTSVFSRVIVVNSSHTKGRGSARTASVHPFTRALPRDLPSHTL</sequence>
<accession>A0A4Y2F0I1</accession>
<reference evidence="1 2" key="1">
    <citation type="journal article" date="2019" name="Sci. Rep.">
        <title>Orb-weaving spider Araneus ventricosus genome elucidates the spidroin gene catalogue.</title>
        <authorList>
            <person name="Kono N."/>
            <person name="Nakamura H."/>
            <person name="Ohtoshi R."/>
            <person name="Moran D.A.P."/>
            <person name="Shinohara A."/>
            <person name="Yoshida Y."/>
            <person name="Fujiwara M."/>
            <person name="Mori M."/>
            <person name="Tomita M."/>
            <person name="Arakawa K."/>
        </authorList>
    </citation>
    <scope>NUCLEOTIDE SEQUENCE [LARGE SCALE GENOMIC DNA]</scope>
</reference>
<protein>
    <submittedName>
        <fullName evidence="1">Uncharacterized protein</fullName>
    </submittedName>
</protein>